<accession>A0A1H2XJC3</accession>
<reference evidence="1 2" key="1">
    <citation type="submission" date="2016-10" db="EMBL/GenBank/DDBJ databases">
        <authorList>
            <person name="de Groot N.N."/>
        </authorList>
    </citation>
    <scope>NUCLEOTIDE SEQUENCE [LARGE SCALE GENOMIC DNA]</scope>
    <source>
        <strain evidence="1 2">Nm110</strain>
    </source>
</reference>
<sequence length="55" mass="6283">MHYSVYSILKSPHVNLIALDPSPILEVGIIYLPENKVREELHAIVKGKKLLEILF</sequence>
<gene>
    <name evidence="1" type="ORF">SAMN05421882_103926</name>
</gene>
<name>A0A1H2XJC3_9PROT</name>
<dbReference type="EMBL" id="FNNH01000039">
    <property type="protein sequence ID" value="SDW92920.1"/>
    <property type="molecule type" value="Genomic_DNA"/>
</dbReference>
<proteinExistence type="predicted"/>
<organism evidence="1 2">
    <name type="scientific">Nitrosomonas communis</name>
    <dbReference type="NCBI Taxonomy" id="44574"/>
    <lineage>
        <taxon>Bacteria</taxon>
        <taxon>Pseudomonadati</taxon>
        <taxon>Pseudomonadota</taxon>
        <taxon>Betaproteobacteria</taxon>
        <taxon>Nitrosomonadales</taxon>
        <taxon>Nitrosomonadaceae</taxon>
        <taxon>Nitrosomonas</taxon>
    </lineage>
</organism>
<protein>
    <submittedName>
        <fullName evidence="1">Uncharacterized protein</fullName>
    </submittedName>
</protein>
<dbReference type="Proteomes" id="UP000183454">
    <property type="component" value="Unassembled WGS sequence"/>
</dbReference>
<dbReference type="AlphaFoldDB" id="A0A1H2XJC3"/>
<evidence type="ECO:0000313" key="1">
    <source>
        <dbReference type="EMBL" id="SDW92920.1"/>
    </source>
</evidence>
<evidence type="ECO:0000313" key="2">
    <source>
        <dbReference type="Proteomes" id="UP000183454"/>
    </source>
</evidence>